<evidence type="ECO:0000256" key="5">
    <source>
        <dbReference type="ARBA" id="ARBA00022989"/>
    </source>
</evidence>
<dbReference type="EMBL" id="CADCVD010000017">
    <property type="protein sequence ID" value="CAA9426698.1"/>
    <property type="molecule type" value="Genomic_DNA"/>
</dbReference>
<keyword evidence="2 10" id="KW-0444">Lipid biosynthesis</keyword>
<evidence type="ECO:0000256" key="1">
    <source>
        <dbReference type="ARBA" id="ARBA00022475"/>
    </source>
</evidence>
<evidence type="ECO:0000256" key="9">
    <source>
        <dbReference type="ARBA" id="ARBA00023264"/>
    </source>
</evidence>
<evidence type="ECO:0000256" key="2">
    <source>
        <dbReference type="ARBA" id="ARBA00022516"/>
    </source>
</evidence>
<organism evidence="11">
    <name type="scientific">uncultured Rubrobacteraceae bacterium</name>
    <dbReference type="NCBI Taxonomy" id="349277"/>
    <lineage>
        <taxon>Bacteria</taxon>
        <taxon>Bacillati</taxon>
        <taxon>Actinomycetota</taxon>
        <taxon>Rubrobacteria</taxon>
        <taxon>Rubrobacterales</taxon>
        <taxon>Rubrobacteraceae</taxon>
        <taxon>environmental samples</taxon>
    </lineage>
</organism>
<dbReference type="AlphaFoldDB" id="A0A6J4PXV4"/>
<keyword evidence="1 10" id="KW-1003">Cell membrane</keyword>
<comment type="catalytic activity">
    <reaction evidence="10">
        <text>an acyl phosphate + sn-glycerol 3-phosphate = a 1-acyl-sn-glycero-3-phosphate + phosphate</text>
        <dbReference type="Rhea" id="RHEA:34075"/>
        <dbReference type="ChEBI" id="CHEBI:43474"/>
        <dbReference type="ChEBI" id="CHEBI:57597"/>
        <dbReference type="ChEBI" id="CHEBI:57970"/>
        <dbReference type="ChEBI" id="CHEBI:59918"/>
        <dbReference type="EC" id="2.3.1.275"/>
    </reaction>
</comment>
<keyword evidence="9 10" id="KW-1208">Phospholipid metabolism</keyword>
<protein>
    <recommendedName>
        <fullName evidence="10">Glycerol-3-phosphate acyltransferase</fullName>
    </recommendedName>
    <alternativeName>
        <fullName evidence="10">Acyl-PO4 G3P acyltransferase</fullName>
    </alternativeName>
    <alternativeName>
        <fullName evidence="10">Acyl-phosphate--glycerol-3-phosphate acyltransferase</fullName>
    </alternativeName>
    <alternativeName>
        <fullName evidence="10">G3P acyltransferase</fullName>
        <shortName evidence="10">GPAT</shortName>
        <ecNumber evidence="10">2.3.1.275</ecNumber>
    </alternativeName>
    <alternativeName>
        <fullName evidence="10">Lysophosphatidic acid synthase</fullName>
        <shortName evidence="10">LPA synthase</shortName>
    </alternativeName>
</protein>
<evidence type="ECO:0000256" key="8">
    <source>
        <dbReference type="ARBA" id="ARBA00023209"/>
    </source>
</evidence>
<dbReference type="GO" id="GO:0008654">
    <property type="term" value="P:phospholipid biosynthetic process"/>
    <property type="evidence" value="ECO:0007669"/>
    <property type="project" value="UniProtKB-UniRule"/>
</dbReference>
<name>A0A6J4PXV4_9ACTN</name>
<comment type="function">
    <text evidence="10">Catalyzes the transfer of an acyl group from acyl-phosphate (acyl-PO(4)) to glycerol-3-phosphate (G3P) to form lysophosphatidic acid (LPA). This enzyme utilizes acyl-phosphate as fatty acyl donor, but not acyl-CoA or acyl-ACP.</text>
</comment>
<dbReference type="HAMAP" id="MF_01043">
    <property type="entry name" value="PlsY"/>
    <property type="match status" value="1"/>
</dbReference>
<feature type="transmembrane region" description="Helical" evidence="10">
    <location>
        <begin position="119"/>
        <end position="138"/>
    </location>
</feature>
<proteinExistence type="inferred from homology"/>
<evidence type="ECO:0000256" key="7">
    <source>
        <dbReference type="ARBA" id="ARBA00023136"/>
    </source>
</evidence>
<dbReference type="InterPro" id="IPR003811">
    <property type="entry name" value="G3P_acylTferase_PlsY"/>
</dbReference>
<keyword evidence="8 10" id="KW-0594">Phospholipid biosynthesis</keyword>
<feature type="transmembrane region" description="Helical" evidence="10">
    <location>
        <begin position="177"/>
        <end position="195"/>
    </location>
</feature>
<keyword evidence="7 10" id="KW-0472">Membrane</keyword>
<keyword evidence="4 10" id="KW-0812">Transmembrane</keyword>
<dbReference type="UniPathway" id="UPA00085"/>
<evidence type="ECO:0000256" key="3">
    <source>
        <dbReference type="ARBA" id="ARBA00022679"/>
    </source>
</evidence>
<keyword evidence="3 10" id="KW-0808">Transferase</keyword>
<comment type="subunit">
    <text evidence="10">Probably interacts with PlsX.</text>
</comment>
<evidence type="ECO:0000313" key="11">
    <source>
        <dbReference type="EMBL" id="CAA9426698.1"/>
    </source>
</evidence>
<evidence type="ECO:0000256" key="6">
    <source>
        <dbReference type="ARBA" id="ARBA00023098"/>
    </source>
</evidence>
<dbReference type="EC" id="2.3.1.275" evidence="10"/>
<dbReference type="SMART" id="SM01207">
    <property type="entry name" value="G3P_acyltransf"/>
    <property type="match status" value="1"/>
</dbReference>
<accession>A0A6J4PXV4</accession>
<comment type="pathway">
    <text evidence="10">Lipid metabolism; phospholipid metabolism.</text>
</comment>
<dbReference type="GO" id="GO:0005886">
    <property type="term" value="C:plasma membrane"/>
    <property type="evidence" value="ECO:0007669"/>
    <property type="project" value="UniProtKB-SubCell"/>
</dbReference>
<evidence type="ECO:0000256" key="10">
    <source>
        <dbReference type="HAMAP-Rule" id="MF_01043"/>
    </source>
</evidence>
<comment type="similarity">
    <text evidence="10">Belongs to the PlsY family.</text>
</comment>
<keyword evidence="11" id="KW-0012">Acyltransferase</keyword>
<keyword evidence="6 10" id="KW-0443">Lipid metabolism</keyword>
<comment type="subcellular location">
    <subcellularLocation>
        <location evidence="10">Cell membrane</location>
        <topology evidence="10">Multi-pass membrane protein</topology>
    </subcellularLocation>
</comment>
<dbReference type="NCBIfam" id="TIGR00023">
    <property type="entry name" value="glycerol-3-phosphate 1-O-acyltransferase PlsY"/>
    <property type="match status" value="1"/>
</dbReference>
<keyword evidence="5 10" id="KW-1133">Transmembrane helix</keyword>
<sequence length="244" mass="25524">MTGASAGLGIDDHGVFGHCSSSSSMSLDVSTSAERWAILAAMLNVLLILGGYLMGSVPTGFLAGRAWGVDVRRVGSGNIGMANVLRAAGKWPAVITLIGDMLKGFVPVLAARLLTENEWVVAVVALAAVLGHCWPVFLKFKGGKAVATGAGTTIALAPVVGLVLFAVWWGIVLVTRYTSLGAIITMTAGPVAFLLTGQPWPYVLYTLVGSSLVIWRHRNNARALLKGTERKIGEKAREGNARAG</sequence>
<dbReference type="GO" id="GO:0043772">
    <property type="term" value="F:acyl-phosphate glycerol-3-phosphate acyltransferase activity"/>
    <property type="evidence" value="ECO:0007669"/>
    <property type="project" value="UniProtKB-UniRule"/>
</dbReference>
<dbReference type="PANTHER" id="PTHR30309">
    <property type="entry name" value="INNER MEMBRANE PROTEIN YGIH"/>
    <property type="match status" value="1"/>
</dbReference>
<gene>
    <name evidence="10" type="primary">plsY</name>
    <name evidence="11" type="ORF">AVDCRST_MAG37-319</name>
</gene>
<evidence type="ECO:0000256" key="4">
    <source>
        <dbReference type="ARBA" id="ARBA00022692"/>
    </source>
</evidence>
<dbReference type="PANTHER" id="PTHR30309:SF0">
    <property type="entry name" value="GLYCEROL-3-PHOSPHATE ACYLTRANSFERASE-RELATED"/>
    <property type="match status" value="1"/>
</dbReference>
<feature type="transmembrane region" description="Helical" evidence="10">
    <location>
        <begin position="36"/>
        <end position="55"/>
    </location>
</feature>
<reference evidence="11" key="1">
    <citation type="submission" date="2020-02" db="EMBL/GenBank/DDBJ databases">
        <authorList>
            <person name="Meier V. D."/>
        </authorList>
    </citation>
    <scope>NUCLEOTIDE SEQUENCE</scope>
    <source>
        <strain evidence="11">AVDCRST_MAG37</strain>
    </source>
</reference>
<dbReference type="Pfam" id="PF02660">
    <property type="entry name" value="G3P_acyltransf"/>
    <property type="match status" value="1"/>
</dbReference>
<feature type="transmembrane region" description="Helical" evidence="10">
    <location>
        <begin position="145"/>
        <end position="171"/>
    </location>
</feature>